<feature type="signal peptide" evidence="2">
    <location>
        <begin position="1"/>
        <end position="24"/>
    </location>
</feature>
<protein>
    <recommendedName>
        <fullName evidence="3">Saposin B-type domain-containing protein</fullName>
    </recommendedName>
</protein>
<evidence type="ECO:0000313" key="4">
    <source>
        <dbReference type="EMBL" id="GAU99104.1"/>
    </source>
</evidence>
<name>A0A1D1VBU4_RAMVA</name>
<dbReference type="InterPro" id="IPR011001">
    <property type="entry name" value="Saposin-like"/>
</dbReference>
<feature type="domain" description="Saposin B-type" evidence="3">
    <location>
        <begin position="39"/>
        <end position="118"/>
    </location>
</feature>
<keyword evidence="2" id="KW-0732">Signal</keyword>
<dbReference type="InterPro" id="IPR039676">
    <property type="entry name" value="AOAH"/>
</dbReference>
<dbReference type="GO" id="GO:0005509">
    <property type="term" value="F:calcium ion binding"/>
    <property type="evidence" value="ECO:0007669"/>
    <property type="project" value="TreeGrafter"/>
</dbReference>
<organism evidence="4 5">
    <name type="scientific">Ramazzottius varieornatus</name>
    <name type="common">Water bear</name>
    <name type="synonym">Tardigrade</name>
    <dbReference type="NCBI Taxonomy" id="947166"/>
    <lineage>
        <taxon>Eukaryota</taxon>
        <taxon>Metazoa</taxon>
        <taxon>Ecdysozoa</taxon>
        <taxon>Tardigrada</taxon>
        <taxon>Eutardigrada</taxon>
        <taxon>Parachela</taxon>
        <taxon>Hypsibioidea</taxon>
        <taxon>Ramazzottiidae</taxon>
        <taxon>Ramazzottius</taxon>
    </lineage>
</organism>
<gene>
    <name evidence="4" type="primary">RvY_10148-1</name>
    <name evidence="4" type="synonym">RvY_10148.1</name>
    <name evidence="4" type="ORF">RvY_10148</name>
</gene>
<dbReference type="InterPro" id="IPR048593">
    <property type="entry name" value="AOAH_Saposin_N"/>
</dbReference>
<sequence>MASSKLVVLLVACVAVCLVAPASAFFFRSYNPNERASGSGSTCAICTVMMGLVDQLAVVHHESNTAAFKRLCAAYPQPYSRLCNTFRLRYGFKLVRQLDKGDTPDVACMGSEFCAPSQCHLYPLKSREDLAPAHIAELIAMPGPSAKQDIETKGVCSIPFMGTVICNMLNLQAFSIQYPKDDKDKDAFSKSNILRGADWRGKDCGEGNAAIYPGRKPNQGDNFVDSNCNGIKGFDAESQMTWEEKLCGDSQAKGVIALGDSVTANFHVPAEWFNATILSKEWLENMTYLMDNSMNWPHTSLYTGSVNVSWPIVDGHTDSLYLRMRERNLCNHRDYQNIGFNGARTTDSAKLTESLKRSPVQDKPGLVMYSYVGNDVCKYHVNPALSDVTTPAQAVKGLLDTMALLNTKMAPLSHVIVVAIADARILYEGLIDRIHPFGATMEDVTFNDFYNWLECLDISPCPGWLTNNATVREGTAQVVRDINAALENFVNENPNRFSNFEMIFVPNPVDEVVAAHVAQGGEPWELVELFDGFHPNQKAHALVAEVVWEKLVQEHPHVLGPVNPNNHRIRQMFGDQGGH</sequence>
<dbReference type="OrthoDB" id="14839at2759"/>
<dbReference type="Pfam" id="PF20825">
    <property type="entry name" value="Saposin"/>
    <property type="match status" value="1"/>
</dbReference>
<dbReference type="InterPro" id="IPR001087">
    <property type="entry name" value="GDSL"/>
</dbReference>
<dbReference type="PANTHER" id="PTHR15010:SF0">
    <property type="entry name" value="ACYLOXYACYL HYDROLASE"/>
    <property type="match status" value="1"/>
</dbReference>
<dbReference type="Gene3D" id="1.10.225.10">
    <property type="entry name" value="Saposin-like"/>
    <property type="match status" value="1"/>
</dbReference>
<dbReference type="Gene3D" id="3.40.50.1110">
    <property type="entry name" value="SGNH hydrolase"/>
    <property type="match status" value="1"/>
</dbReference>
<dbReference type="SUPFAM" id="SSF52266">
    <property type="entry name" value="SGNH hydrolase"/>
    <property type="match status" value="1"/>
</dbReference>
<dbReference type="GO" id="GO:0050528">
    <property type="term" value="F:acyloxyacyl hydrolase activity"/>
    <property type="evidence" value="ECO:0007669"/>
    <property type="project" value="InterPro"/>
</dbReference>
<feature type="chain" id="PRO_5008898254" description="Saposin B-type domain-containing protein" evidence="2">
    <location>
        <begin position="25"/>
        <end position="579"/>
    </location>
</feature>
<dbReference type="Pfam" id="PF00657">
    <property type="entry name" value="Lipase_GDSL"/>
    <property type="match status" value="1"/>
</dbReference>
<evidence type="ECO:0000256" key="1">
    <source>
        <dbReference type="ARBA" id="ARBA00023157"/>
    </source>
</evidence>
<evidence type="ECO:0000259" key="3">
    <source>
        <dbReference type="PROSITE" id="PS50015"/>
    </source>
</evidence>
<reference evidence="4 5" key="1">
    <citation type="journal article" date="2016" name="Nat. Commun.">
        <title>Extremotolerant tardigrade genome and improved radiotolerance of human cultured cells by tardigrade-unique protein.</title>
        <authorList>
            <person name="Hashimoto T."/>
            <person name="Horikawa D.D."/>
            <person name="Saito Y."/>
            <person name="Kuwahara H."/>
            <person name="Kozuka-Hata H."/>
            <person name="Shin-I T."/>
            <person name="Minakuchi Y."/>
            <person name="Ohishi K."/>
            <person name="Motoyama A."/>
            <person name="Aizu T."/>
            <person name="Enomoto A."/>
            <person name="Kondo K."/>
            <person name="Tanaka S."/>
            <person name="Hara Y."/>
            <person name="Koshikawa S."/>
            <person name="Sagara H."/>
            <person name="Miura T."/>
            <person name="Yokobori S."/>
            <person name="Miyagawa K."/>
            <person name="Suzuki Y."/>
            <person name="Kubo T."/>
            <person name="Oyama M."/>
            <person name="Kohara Y."/>
            <person name="Fujiyama A."/>
            <person name="Arakawa K."/>
            <person name="Katayama T."/>
            <person name="Toyoda A."/>
            <person name="Kunieda T."/>
        </authorList>
    </citation>
    <scope>NUCLEOTIDE SEQUENCE [LARGE SCALE GENOMIC DNA]</scope>
    <source>
        <strain evidence="4 5">YOKOZUNA-1</strain>
    </source>
</reference>
<accession>A0A1D1VBU4</accession>
<dbReference type="PANTHER" id="PTHR15010">
    <property type="entry name" value="ACYLOXYACYL HYDROLASE"/>
    <property type="match status" value="1"/>
</dbReference>
<dbReference type="AlphaFoldDB" id="A0A1D1VBU4"/>
<dbReference type="EMBL" id="BDGG01000005">
    <property type="protein sequence ID" value="GAU99104.1"/>
    <property type="molecule type" value="Genomic_DNA"/>
</dbReference>
<dbReference type="SMART" id="SM00741">
    <property type="entry name" value="SapB"/>
    <property type="match status" value="1"/>
</dbReference>
<dbReference type="PROSITE" id="PS50015">
    <property type="entry name" value="SAP_B"/>
    <property type="match status" value="1"/>
</dbReference>
<dbReference type="Proteomes" id="UP000186922">
    <property type="component" value="Unassembled WGS sequence"/>
</dbReference>
<keyword evidence="1" id="KW-1015">Disulfide bond</keyword>
<comment type="caution">
    <text evidence="4">The sequence shown here is derived from an EMBL/GenBank/DDBJ whole genome shotgun (WGS) entry which is preliminary data.</text>
</comment>
<dbReference type="InterPro" id="IPR008139">
    <property type="entry name" value="SaposinB_dom"/>
</dbReference>
<dbReference type="GO" id="GO:0009104">
    <property type="term" value="P:lipopolysaccharide catabolic process"/>
    <property type="evidence" value="ECO:0007669"/>
    <property type="project" value="TreeGrafter"/>
</dbReference>
<evidence type="ECO:0000256" key="2">
    <source>
        <dbReference type="SAM" id="SignalP"/>
    </source>
</evidence>
<evidence type="ECO:0000313" key="5">
    <source>
        <dbReference type="Proteomes" id="UP000186922"/>
    </source>
</evidence>
<dbReference type="SUPFAM" id="SSF47862">
    <property type="entry name" value="Saposin"/>
    <property type="match status" value="1"/>
</dbReference>
<dbReference type="InterPro" id="IPR036514">
    <property type="entry name" value="SGNH_hydro_sf"/>
</dbReference>
<keyword evidence="5" id="KW-1185">Reference proteome</keyword>
<proteinExistence type="predicted"/>